<dbReference type="Proteomes" id="UP001063816">
    <property type="component" value="Unassembled WGS sequence"/>
</dbReference>
<keyword evidence="1" id="KW-0175">Coiled coil</keyword>
<dbReference type="Gene3D" id="1.20.1270.340">
    <property type="match status" value="1"/>
</dbReference>
<proteinExistence type="predicted"/>
<dbReference type="RefSeq" id="WP_271283343.1">
    <property type="nucleotide sequence ID" value="NZ_JAMGZK010000052.1"/>
</dbReference>
<dbReference type="AlphaFoldDB" id="A0A9J6Q274"/>
<protein>
    <submittedName>
        <fullName evidence="2">Primosomal replication protein N</fullName>
    </submittedName>
</protein>
<name>A0A9J6Q274_9ENTR</name>
<organism evidence="2 3">
    <name type="scientific">Silvania hatchlandensis</name>
    <dbReference type="NCBI Taxonomy" id="2926469"/>
    <lineage>
        <taxon>Bacteria</taxon>
        <taxon>Pseudomonadati</taxon>
        <taxon>Pseudomonadota</taxon>
        <taxon>Gammaproteobacteria</taxon>
        <taxon>Enterobacterales</taxon>
        <taxon>Enterobacteriaceae</taxon>
        <taxon>Silvania</taxon>
    </lineage>
</organism>
<gene>
    <name evidence="2" type="primary">priC</name>
    <name evidence="2" type="ORF">M8014_15780</name>
</gene>
<evidence type="ECO:0000313" key="3">
    <source>
        <dbReference type="Proteomes" id="UP001063816"/>
    </source>
</evidence>
<dbReference type="NCBIfam" id="NF007500">
    <property type="entry name" value="PRK10093.1"/>
    <property type="match status" value="1"/>
</dbReference>
<dbReference type="InterPro" id="IPR038338">
    <property type="entry name" value="PriC_sf"/>
</dbReference>
<reference evidence="2" key="1">
    <citation type="submission" date="2022-05" db="EMBL/GenBank/DDBJ databases">
        <title>Description of a novel species of Leclercia; Leclercia tamurae and the Proposal for a Novel Genus Silvania gen. nov. Containing Two Novel Species Silvania hatchlandensis sp. nov. and Silvania confinis sp. nov. Isolated from the Rhizosphere of Oak.</title>
        <authorList>
            <person name="Maddock D.W."/>
            <person name="Brady C.L."/>
            <person name="Denman S."/>
            <person name="Arnold D."/>
        </authorList>
    </citation>
    <scope>NUCLEOTIDE SEQUENCE</scope>
    <source>
        <strain evidence="2">H19S6</strain>
    </source>
</reference>
<dbReference type="Pfam" id="PF07445">
    <property type="entry name" value="PriC"/>
    <property type="match status" value="1"/>
</dbReference>
<dbReference type="EMBL" id="JAMGZK010000052">
    <property type="protein sequence ID" value="MCU6665800.1"/>
    <property type="molecule type" value="Genomic_DNA"/>
</dbReference>
<sequence length="175" mass="20563">MKTALLLQTLQNQLTALRTQAAPLMQHATLKPRFDRQLFRTRSTVMKDYLDEAQHNLDELGHAVEKAQTEQVAWLATHLAEQIAALHREIAAWPLRLWDSASAGATKWQRKRLEHQEFERRLGEMKEERQMKLNQADTLEEQQRLMREITALDGRLERCRKALDDIERVIARMTR</sequence>
<comment type="caution">
    <text evidence="2">The sequence shown here is derived from an EMBL/GenBank/DDBJ whole genome shotgun (WGS) entry which is preliminary data.</text>
</comment>
<evidence type="ECO:0000313" key="2">
    <source>
        <dbReference type="EMBL" id="MCU6665800.1"/>
    </source>
</evidence>
<keyword evidence="3" id="KW-1185">Reference proteome</keyword>
<dbReference type="InterPro" id="IPR010890">
    <property type="entry name" value="PriC"/>
</dbReference>
<accession>A0A9J6Q274</accession>
<feature type="coiled-coil region" evidence="1">
    <location>
        <begin position="115"/>
        <end position="142"/>
    </location>
</feature>
<evidence type="ECO:0000256" key="1">
    <source>
        <dbReference type="SAM" id="Coils"/>
    </source>
</evidence>